<dbReference type="AlphaFoldDB" id="A0A484AYG8"/>
<reference evidence="1 2" key="1">
    <citation type="journal article" date="2019" name="J. Hered.">
        <title>An Improved Genome Assembly for Drosophila navojoa, the Basal Species in the mojavensis Cluster.</title>
        <authorList>
            <person name="Vanderlinde T."/>
            <person name="Dupim E.G."/>
            <person name="Nazario-Yepiz N.O."/>
            <person name="Carvalho A.B."/>
        </authorList>
    </citation>
    <scope>NUCLEOTIDE SEQUENCE [LARGE SCALE GENOMIC DNA]</scope>
    <source>
        <strain evidence="1">Navoj_Jal97</strain>
        <tissue evidence="1">Whole organism</tissue>
    </source>
</reference>
<accession>A0A484AYG8</accession>
<keyword evidence="2" id="KW-1185">Reference proteome</keyword>
<sequence>MCCAYRNSPAAQQPDGQIVAARRWERGEGRGRHQRLLARAATCRTVLHVPQRRRRCPICRVTDANANADADVGVA</sequence>
<comment type="caution">
    <text evidence="1">The sequence shown here is derived from an EMBL/GenBank/DDBJ whole genome shotgun (WGS) entry which is preliminary data.</text>
</comment>
<organism evidence="1 2">
    <name type="scientific">Drosophila navojoa</name>
    <name type="common">Fruit fly</name>
    <dbReference type="NCBI Taxonomy" id="7232"/>
    <lineage>
        <taxon>Eukaryota</taxon>
        <taxon>Metazoa</taxon>
        <taxon>Ecdysozoa</taxon>
        <taxon>Arthropoda</taxon>
        <taxon>Hexapoda</taxon>
        <taxon>Insecta</taxon>
        <taxon>Pterygota</taxon>
        <taxon>Neoptera</taxon>
        <taxon>Endopterygota</taxon>
        <taxon>Diptera</taxon>
        <taxon>Brachycera</taxon>
        <taxon>Muscomorpha</taxon>
        <taxon>Ephydroidea</taxon>
        <taxon>Drosophilidae</taxon>
        <taxon>Drosophila</taxon>
    </lineage>
</organism>
<dbReference type="EMBL" id="LSRL02000515">
    <property type="protein sequence ID" value="TDG40651.1"/>
    <property type="molecule type" value="Genomic_DNA"/>
</dbReference>
<protein>
    <submittedName>
        <fullName evidence="1">Uncharacterized protein</fullName>
    </submittedName>
</protein>
<gene>
    <name evidence="1" type="ORF">AWZ03_012923</name>
</gene>
<evidence type="ECO:0000313" key="1">
    <source>
        <dbReference type="EMBL" id="TDG40651.1"/>
    </source>
</evidence>
<dbReference type="Proteomes" id="UP000295192">
    <property type="component" value="Unassembled WGS sequence"/>
</dbReference>
<proteinExistence type="predicted"/>
<name>A0A484AYG8_DRONA</name>
<evidence type="ECO:0000313" key="2">
    <source>
        <dbReference type="Proteomes" id="UP000295192"/>
    </source>
</evidence>